<evidence type="ECO:0000313" key="2">
    <source>
        <dbReference type="EMBL" id="KAH9296555.1"/>
    </source>
</evidence>
<evidence type="ECO:0000256" key="1">
    <source>
        <dbReference type="SAM" id="MobiDB-lite"/>
    </source>
</evidence>
<feature type="non-terminal residue" evidence="2">
    <location>
        <position position="54"/>
    </location>
</feature>
<organism evidence="2 3">
    <name type="scientific">Taxus chinensis</name>
    <name type="common">Chinese yew</name>
    <name type="synonym">Taxus wallichiana var. chinensis</name>
    <dbReference type="NCBI Taxonomy" id="29808"/>
    <lineage>
        <taxon>Eukaryota</taxon>
        <taxon>Viridiplantae</taxon>
        <taxon>Streptophyta</taxon>
        <taxon>Embryophyta</taxon>
        <taxon>Tracheophyta</taxon>
        <taxon>Spermatophyta</taxon>
        <taxon>Pinopsida</taxon>
        <taxon>Pinidae</taxon>
        <taxon>Conifers II</taxon>
        <taxon>Cupressales</taxon>
        <taxon>Taxaceae</taxon>
        <taxon>Taxus</taxon>
    </lineage>
</organism>
<keyword evidence="3" id="KW-1185">Reference proteome</keyword>
<dbReference type="AlphaFoldDB" id="A0AA38CAX8"/>
<evidence type="ECO:0000313" key="3">
    <source>
        <dbReference type="Proteomes" id="UP000824469"/>
    </source>
</evidence>
<protein>
    <submittedName>
        <fullName evidence="2">Uncharacterized protein</fullName>
    </submittedName>
</protein>
<feature type="region of interest" description="Disordered" evidence="1">
    <location>
        <begin position="1"/>
        <end position="22"/>
    </location>
</feature>
<sequence>LSGGVGRRGVDMDGVGKRGADDDEALCDVDGRLSSETYEVVDDDGDGDCDGTIL</sequence>
<accession>A0AA38CAX8</accession>
<comment type="caution">
    <text evidence="2">The sequence shown here is derived from an EMBL/GenBank/DDBJ whole genome shotgun (WGS) entry which is preliminary data.</text>
</comment>
<gene>
    <name evidence="2" type="ORF">KI387_040143</name>
</gene>
<reference evidence="2 3" key="1">
    <citation type="journal article" date="2021" name="Nat. Plants">
        <title>The Taxus genome provides insights into paclitaxel biosynthesis.</title>
        <authorList>
            <person name="Xiong X."/>
            <person name="Gou J."/>
            <person name="Liao Q."/>
            <person name="Li Y."/>
            <person name="Zhou Q."/>
            <person name="Bi G."/>
            <person name="Li C."/>
            <person name="Du R."/>
            <person name="Wang X."/>
            <person name="Sun T."/>
            <person name="Guo L."/>
            <person name="Liang H."/>
            <person name="Lu P."/>
            <person name="Wu Y."/>
            <person name="Zhang Z."/>
            <person name="Ro D.K."/>
            <person name="Shang Y."/>
            <person name="Huang S."/>
            <person name="Yan J."/>
        </authorList>
    </citation>
    <scope>NUCLEOTIDE SEQUENCE [LARGE SCALE GENOMIC DNA]</scope>
    <source>
        <strain evidence="2">Ta-2019</strain>
    </source>
</reference>
<feature type="non-terminal residue" evidence="2">
    <location>
        <position position="1"/>
    </location>
</feature>
<proteinExistence type="predicted"/>
<dbReference type="Proteomes" id="UP000824469">
    <property type="component" value="Unassembled WGS sequence"/>
</dbReference>
<dbReference type="EMBL" id="JAHRHJ020000011">
    <property type="protein sequence ID" value="KAH9296555.1"/>
    <property type="molecule type" value="Genomic_DNA"/>
</dbReference>
<name>A0AA38CAX8_TAXCH</name>
<feature type="compositionally biased region" description="Basic and acidic residues" evidence="1">
    <location>
        <begin position="8"/>
        <end position="20"/>
    </location>
</feature>